<comment type="caution">
    <text evidence="1">The sequence shown here is derived from an EMBL/GenBank/DDBJ whole genome shotgun (WGS) entry which is preliminary data.</text>
</comment>
<name>A0A969TXN7_9BACI</name>
<keyword evidence="2" id="KW-1185">Reference proteome</keyword>
<reference evidence="1 2" key="1">
    <citation type="submission" date="2020-03" db="EMBL/GenBank/DDBJ databases">
        <title>Assessment of the enzymatic potential of alkaline-tolerant lipase obtained from Bacillus luteus H11 (technogenic soil) for the bioremediation of saline soils contaminated with petroleum substances.</title>
        <authorList>
            <person name="Kalwasinska A."/>
        </authorList>
    </citation>
    <scope>NUCLEOTIDE SEQUENCE [LARGE SCALE GENOMIC DNA]</scope>
    <source>
        <strain evidence="1 2">H11</strain>
    </source>
</reference>
<gene>
    <name evidence="1" type="ORF">HCN83_12430</name>
</gene>
<dbReference type="Proteomes" id="UP000752012">
    <property type="component" value="Unassembled WGS sequence"/>
</dbReference>
<sequence length="278" mass="30641">MNNPLLPVLISVPHGGSVIPEHLAERLLLTDVEVALDGDTWTKDLFDFRGRVQTFITADTARVVIDLNRDPTDRPPANPDGIVKTLTVAGEQVWSRELSDEETNELIESIHAPYHQQLMHASGEEGLHFALDCHTMLDIGPSKSGTAWEQRPLICISNRGSAGGGKESETITAPPEFMQLLKQELEQEFADEAVEGVPLVMVNAPFKGGYITQLHGPRTEIPWVQLELNRRLYLPGEPGALPSAADRKRLGELRDKLLRVMERTAAPVQPEVGEEPAS</sequence>
<dbReference type="AlphaFoldDB" id="A0A969TXN7"/>
<dbReference type="RefSeq" id="WP_168007833.1">
    <property type="nucleotide sequence ID" value="NZ_JAATHJ010000021.1"/>
</dbReference>
<protein>
    <submittedName>
        <fullName evidence="1">N-formylglutamate amidohydrolase</fullName>
    </submittedName>
</protein>
<dbReference type="InterPro" id="IPR007709">
    <property type="entry name" value="N-FG_amidohydro"/>
</dbReference>
<organism evidence="1 2">
    <name type="scientific">Alkalicoccus luteus</name>
    <dbReference type="NCBI Taxonomy" id="1237094"/>
    <lineage>
        <taxon>Bacteria</taxon>
        <taxon>Bacillati</taxon>
        <taxon>Bacillota</taxon>
        <taxon>Bacilli</taxon>
        <taxon>Bacillales</taxon>
        <taxon>Bacillaceae</taxon>
        <taxon>Alkalicoccus</taxon>
    </lineage>
</organism>
<accession>A0A969TXN7</accession>
<evidence type="ECO:0000313" key="1">
    <source>
        <dbReference type="EMBL" id="NJP38394.1"/>
    </source>
</evidence>
<dbReference type="SUPFAM" id="SSF53187">
    <property type="entry name" value="Zn-dependent exopeptidases"/>
    <property type="match status" value="1"/>
</dbReference>
<proteinExistence type="predicted"/>
<dbReference type="EMBL" id="JAATHJ010000021">
    <property type="protein sequence ID" value="NJP38394.1"/>
    <property type="molecule type" value="Genomic_DNA"/>
</dbReference>
<evidence type="ECO:0000313" key="2">
    <source>
        <dbReference type="Proteomes" id="UP000752012"/>
    </source>
</evidence>
<dbReference type="Gene3D" id="3.40.630.40">
    <property type="entry name" value="Zn-dependent exopeptidases"/>
    <property type="match status" value="1"/>
</dbReference>
<dbReference type="Pfam" id="PF05013">
    <property type="entry name" value="FGase"/>
    <property type="match status" value="1"/>
</dbReference>